<dbReference type="GO" id="GO:0005576">
    <property type="term" value="C:extracellular region"/>
    <property type="evidence" value="ECO:0007669"/>
    <property type="project" value="UniProtKB-SubCell"/>
</dbReference>
<evidence type="ECO:0000313" key="9">
    <source>
        <dbReference type="Proteomes" id="UP000541470"/>
    </source>
</evidence>
<dbReference type="Proteomes" id="UP000541470">
    <property type="component" value="Unassembled WGS sequence"/>
</dbReference>
<organism evidence="8 9">
    <name type="scientific">Rhizobium terricola</name>
    <dbReference type="NCBI Taxonomy" id="2728849"/>
    <lineage>
        <taxon>Bacteria</taxon>
        <taxon>Pseudomonadati</taxon>
        <taxon>Pseudomonadota</taxon>
        <taxon>Alphaproteobacteria</taxon>
        <taxon>Hyphomicrobiales</taxon>
        <taxon>Rhizobiaceae</taxon>
        <taxon>Rhizobium/Agrobacterium group</taxon>
        <taxon>Rhizobium</taxon>
    </lineage>
</organism>
<evidence type="ECO:0000256" key="2">
    <source>
        <dbReference type="ARBA" id="ARBA00022525"/>
    </source>
</evidence>
<keyword evidence="6" id="KW-0119">Carbohydrate metabolism</keyword>
<dbReference type="AlphaFoldDB" id="A0A7Y0ASP3"/>
<dbReference type="PANTHER" id="PTHR38050:SF2">
    <property type="entry name" value="FERULOYL ESTERASE C-RELATED"/>
    <property type="match status" value="1"/>
</dbReference>
<evidence type="ECO:0000256" key="7">
    <source>
        <dbReference type="ARBA" id="ARBA00023326"/>
    </source>
</evidence>
<evidence type="ECO:0000256" key="5">
    <source>
        <dbReference type="ARBA" id="ARBA00022801"/>
    </source>
</evidence>
<reference evidence="8 9" key="1">
    <citation type="submission" date="2020-04" db="EMBL/GenBank/DDBJ databases">
        <title>Rhizobium sp. S-51 isolated from soil.</title>
        <authorList>
            <person name="Dahal R.H."/>
        </authorList>
    </citation>
    <scope>NUCLEOTIDE SEQUENCE [LARGE SCALE GENOMIC DNA]</scope>
    <source>
        <strain evidence="8 9">S-51</strain>
    </source>
</reference>
<keyword evidence="4" id="KW-0732">Signal</keyword>
<dbReference type="PANTHER" id="PTHR38050">
    <property type="match status" value="1"/>
</dbReference>
<sequence>MTSSTVRNRLRARDLVGLLATGYLFFGATTGDAAAATGCGMPMDPGRHDMVIRSEGEERSAVYYIPSGYTGGRKVPLVFDFHGSNSHPRGQLNRSHWDQVAEQEGFIVMALEGSLDGALPGTHAWNVPGVNPLPGVSREGRLDEGKFIRDAVAAAKETFCVDPARIYASGYSGGGRMLSQYVCDGHGDFAAAGFVMGLRAGYPEQEDGVWRPRKESCNPARPISIIAFSGLKDHVNPFAGGGKPYWQYGGEVAVKRWAELNGCEERALTDKGDTVTVTTYPGCRGGTSVMSHVIADADHDWPSQAIRFRLAAASGDDTIREVDATGRMWEFFRTAGGELMAGTATTAACADDKTTAKTKKGGQGIKCSQQVTSDLSAPGASEGL</sequence>
<evidence type="ECO:0000256" key="4">
    <source>
        <dbReference type="ARBA" id="ARBA00022729"/>
    </source>
</evidence>
<proteinExistence type="predicted"/>
<protein>
    <submittedName>
        <fullName evidence="8">Polyhydroxybutyrate depolymerase</fullName>
    </submittedName>
</protein>
<keyword evidence="9" id="KW-1185">Reference proteome</keyword>
<accession>A0A7Y0ASP3</accession>
<dbReference type="EMBL" id="JABBGK010000001">
    <property type="protein sequence ID" value="NML72783.1"/>
    <property type="molecule type" value="Genomic_DNA"/>
</dbReference>
<keyword evidence="7" id="KW-0624">Polysaccharide degradation</keyword>
<comment type="caution">
    <text evidence="8">The sequence shown here is derived from an EMBL/GenBank/DDBJ whole genome shotgun (WGS) entry which is preliminary data.</text>
</comment>
<dbReference type="RefSeq" id="WP_169586560.1">
    <property type="nucleotide sequence ID" value="NZ_JABBGK010000001.1"/>
</dbReference>
<evidence type="ECO:0000256" key="1">
    <source>
        <dbReference type="ARBA" id="ARBA00004613"/>
    </source>
</evidence>
<dbReference type="InterPro" id="IPR043595">
    <property type="entry name" value="FaeB/C/D"/>
</dbReference>
<dbReference type="GO" id="GO:0045493">
    <property type="term" value="P:xylan catabolic process"/>
    <property type="evidence" value="ECO:0007669"/>
    <property type="project" value="UniProtKB-KW"/>
</dbReference>
<keyword evidence="3" id="KW-0858">Xylan degradation</keyword>
<dbReference type="SUPFAM" id="SSF53474">
    <property type="entry name" value="alpha/beta-Hydrolases"/>
    <property type="match status" value="1"/>
</dbReference>
<keyword evidence="2" id="KW-0964">Secreted</keyword>
<evidence type="ECO:0000313" key="8">
    <source>
        <dbReference type="EMBL" id="NML72783.1"/>
    </source>
</evidence>
<keyword evidence="5" id="KW-0378">Hydrolase</keyword>
<gene>
    <name evidence="8" type="ORF">HHL25_01460</name>
</gene>
<evidence type="ECO:0000256" key="6">
    <source>
        <dbReference type="ARBA" id="ARBA00023277"/>
    </source>
</evidence>
<dbReference type="Gene3D" id="3.40.50.1820">
    <property type="entry name" value="alpha/beta hydrolase"/>
    <property type="match status" value="1"/>
</dbReference>
<name>A0A7Y0ASP3_9HYPH</name>
<evidence type="ECO:0000256" key="3">
    <source>
        <dbReference type="ARBA" id="ARBA00022651"/>
    </source>
</evidence>
<dbReference type="InterPro" id="IPR029058">
    <property type="entry name" value="AB_hydrolase_fold"/>
</dbReference>
<dbReference type="GO" id="GO:0030600">
    <property type="term" value="F:feruloyl esterase activity"/>
    <property type="evidence" value="ECO:0007669"/>
    <property type="project" value="InterPro"/>
</dbReference>
<comment type="subcellular location">
    <subcellularLocation>
        <location evidence="1">Secreted</location>
    </subcellularLocation>
</comment>